<evidence type="ECO:0000259" key="2">
    <source>
        <dbReference type="PROSITE" id="PS51898"/>
    </source>
</evidence>
<dbReference type="InterPro" id="IPR013762">
    <property type="entry name" value="Integrase-like_cat_sf"/>
</dbReference>
<dbReference type="InterPro" id="IPR002104">
    <property type="entry name" value="Integrase_catalytic"/>
</dbReference>
<gene>
    <name evidence="3" type="ORF">SCF082_LOCUS8303</name>
</gene>
<dbReference type="Gene3D" id="1.10.443.10">
    <property type="entry name" value="Intergrase catalytic core"/>
    <property type="match status" value="1"/>
</dbReference>
<accession>A0ABP0ISS5</accession>
<keyword evidence="1" id="KW-0233">DNA recombination</keyword>
<feature type="domain" description="Tyr recombinase" evidence="2">
    <location>
        <begin position="389"/>
        <end position="585"/>
    </location>
</feature>
<proteinExistence type="predicted"/>
<protein>
    <recommendedName>
        <fullName evidence="2">Tyr recombinase domain-containing protein</fullName>
    </recommendedName>
</protein>
<name>A0ABP0ISS5_9DINO</name>
<dbReference type="EMBL" id="CAXAMM010004725">
    <property type="protein sequence ID" value="CAK9004707.1"/>
    <property type="molecule type" value="Genomic_DNA"/>
</dbReference>
<sequence length="626" mass="70877">MIALLDLQPTQVLRFSADDLSDFYYTFKVSHARCLRNAIRCKFKGWELAHLQGFPEDGDRNGEYLIALSTLAMGDSLAVEVAQQAHTHVLRDLCGAMLVHETMRYRFPCPRTDFIELLAIDDHVGIQKVTWDEYRLQTPKRDTFVFQAAERAYNKVGLVQHPKKRKRNLTDGIILGADFDGVAGRVMSPRNRVLMLSLLSLTIAARGEKVSSYSGAYPIGLTDRMASGSVAAKRGARGVIPSFVHSRTLSELQMPAISTLTLVGFEKNPARWLRFLLLLAGDIEENPGPVRPQVARGPMDLSVGFAESTAQRMHKCLLAFKLWVENEFPNSWSKLERDCSALCWAVRAYGLHCFSSGLPRYMFVYTITAIQDQYPGSKNHMSVAWQIDKKWQAYEPGQCRAVLPASAVRAAVCLACLWQWLPWAGVVLLAFSAMLHPSELVALVRKDLVFPRDLDFEMSCLFLHIQNPKTARFARRQHGRIDDEFVIWFCEKLFFDLPLDQKLFPGSIHQFRRLWNCIMKRLGIPFKQTGRGATPGVLRGSGATYLYALSEDIAWIAWRGRWARTKTLEFYLQEVAAQLLLHQLDPVARETIRVFDSASYAVLCASVAYGVECEKRKTEECLPKSL</sequence>
<evidence type="ECO:0000313" key="3">
    <source>
        <dbReference type="EMBL" id="CAK9004707.1"/>
    </source>
</evidence>
<organism evidence="3 4">
    <name type="scientific">Durusdinium trenchii</name>
    <dbReference type="NCBI Taxonomy" id="1381693"/>
    <lineage>
        <taxon>Eukaryota</taxon>
        <taxon>Sar</taxon>
        <taxon>Alveolata</taxon>
        <taxon>Dinophyceae</taxon>
        <taxon>Suessiales</taxon>
        <taxon>Symbiodiniaceae</taxon>
        <taxon>Durusdinium</taxon>
    </lineage>
</organism>
<evidence type="ECO:0000256" key="1">
    <source>
        <dbReference type="ARBA" id="ARBA00023172"/>
    </source>
</evidence>
<dbReference type="SUPFAM" id="SSF56349">
    <property type="entry name" value="DNA breaking-rejoining enzymes"/>
    <property type="match status" value="1"/>
</dbReference>
<reference evidence="3 4" key="1">
    <citation type="submission" date="2024-02" db="EMBL/GenBank/DDBJ databases">
        <authorList>
            <person name="Chen Y."/>
            <person name="Shah S."/>
            <person name="Dougan E. K."/>
            <person name="Thang M."/>
            <person name="Chan C."/>
        </authorList>
    </citation>
    <scope>NUCLEOTIDE SEQUENCE [LARGE SCALE GENOMIC DNA]</scope>
</reference>
<dbReference type="PROSITE" id="PS51898">
    <property type="entry name" value="TYR_RECOMBINASE"/>
    <property type="match status" value="1"/>
</dbReference>
<evidence type="ECO:0000313" key="4">
    <source>
        <dbReference type="Proteomes" id="UP001642464"/>
    </source>
</evidence>
<dbReference type="InterPro" id="IPR011010">
    <property type="entry name" value="DNA_brk_join_enz"/>
</dbReference>
<keyword evidence="4" id="KW-1185">Reference proteome</keyword>
<dbReference type="Proteomes" id="UP001642464">
    <property type="component" value="Unassembled WGS sequence"/>
</dbReference>
<comment type="caution">
    <text evidence="3">The sequence shown here is derived from an EMBL/GenBank/DDBJ whole genome shotgun (WGS) entry which is preliminary data.</text>
</comment>